<evidence type="ECO:0000313" key="2">
    <source>
        <dbReference type="Proteomes" id="UP000055048"/>
    </source>
</evidence>
<accession>A0A0V0TYK1</accession>
<dbReference type="EMBL" id="JYDJ01000104">
    <property type="protein sequence ID" value="KRX44102.1"/>
    <property type="molecule type" value="Genomic_DNA"/>
</dbReference>
<sequence>MNIFSFQVTKKSNFVLNTCHYKIIHPIDAENLFYFVHAKFRKAANELVGLYSTFGHKKQNSNKQIQTSPDYQLQYR</sequence>
<comment type="caution">
    <text evidence="1">The sequence shown here is derived from an EMBL/GenBank/DDBJ whole genome shotgun (WGS) entry which is preliminary data.</text>
</comment>
<dbReference type="OrthoDB" id="10305277at2759"/>
<evidence type="ECO:0000313" key="1">
    <source>
        <dbReference type="EMBL" id="KRX44102.1"/>
    </source>
</evidence>
<organism evidence="1 2">
    <name type="scientific">Trichinella murrelli</name>
    <dbReference type="NCBI Taxonomy" id="144512"/>
    <lineage>
        <taxon>Eukaryota</taxon>
        <taxon>Metazoa</taxon>
        <taxon>Ecdysozoa</taxon>
        <taxon>Nematoda</taxon>
        <taxon>Enoplea</taxon>
        <taxon>Dorylaimia</taxon>
        <taxon>Trichinellida</taxon>
        <taxon>Trichinellidae</taxon>
        <taxon>Trichinella</taxon>
    </lineage>
</organism>
<reference evidence="1 2" key="1">
    <citation type="submission" date="2015-01" db="EMBL/GenBank/DDBJ databases">
        <title>Evolution of Trichinella species and genotypes.</title>
        <authorList>
            <person name="Korhonen P.K."/>
            <person name="Edoardo P."/>
            <person name="Giuseppe L.R."/>
            <person name="Gasser R.B."/>
        </authorList>
    </citation>
    <scope>NUCLEOTIDE SEQUENCE [LARGE SCALE GENOMIC DNA]</scope>
    <source>
        <strain evidence="1">ISS417</strain>
    </source>
</reference>
<gene>
    <name evidence="1" type="ORF">T05_12646</name>
</gene>
<dbReference type="AlphaFoldDB" id="A0A0V0TYK1"/>
<protein>
    <submittedName>
        <fullName evidence="1">Uncharacterized protein</fullName>
    </submittedName>
</protein>
<dbReference type="Proteomes" id="UP000055048">
    <property type="component" value="Unassembled WGS sequence"/>
</dbReference>
<keyword evidence="2" id="KW-1185">Reference proteome</keyword>
<proteinExistence type="predicted"/>
<name>A0A0V0TYK1_9BILA</name>